<dbReference type="STRING" id="52838.A0A4S8J1V5"/>
<keyword evidence="9" id="KW-1185">Reference proteome</keyword>
<feature type="compositionally biased region" description="Acidic residues" evidence="5">
    <location>
        <begin position="144"/>
        <end position="167"/>
    </location>
</feature>
<comment type="caution">
    <text evidence="8">The sequence shown here is derived from an EMBL/GenBank/DDBJ whole genome shotgun (WGS) entry which is preliminary data.</text>
</comment>
<evidence type="ECO:0000259" key="7">
    <source>
        <dbReference type="PROSITE" id="PS50089"/>
    </source>
</evidence>
<dbReference type="AlphaFoldDB" id="A0A4S8J1V5"/>
<dbReference type="Gene3D" id="3.30.40.10">
    <property type="entry name" value="Zinc/RING finger domain, C3HC4 (zinc finger)"/>
    <property type="match status" value="2"/>
</dbReference>
<dbReference type="SMART" id="SM00184">
    <property type="entry name" value="RING"/>
    <property type="match status" value="1"/>
</dbReference>
<feature type="compositionally biased region" description="Basic residues" evidence="5">
    <location>
        <begin position="173"/>
        <end position="192"/>
    </location>
</feature>
<feature type="compositionally biased region" description="Basic residues" evidence="5">
    <location>
        <begin position="242"/>
        <end position="260"/>
    </location>
</feature>
<dbReference type="InterPro" id="IPR017907">
    <property type="entry name" value="Znf_RING_CS"/>
</dbReference>
<feature type="region of interest" description="Disordered" evidence="5">
    <location>
        <begin position="341"/>
        <end position="362"/>
    </location>
</feature>
<dbReference type="Pfam" id="PF00628">
    <property type="entry name" value="PHD"/>
    <property type="match status" value="1"/>
</dbReference>
<feature type="compositionally biased region" description="Basic and acidic residues" evidence="5">
    <location>
        <begin position="261"/>
        <end position="289"/>
    </location>
</feature>
<dbReference type="PANTHER" id="PTHR47177">
    <property type="entry name" value="F18C1.6 PROTEIN"/>
    <property type="match status" value="1"/>
</dbReference>
<reference evidence="8 9" key="1">
    <citation type="journal article" date="2019" name="Nat. Plants">
        <title>Genome sequencing of Musa balbisiana reveals subgenome evolution and function divergence in polyploid bananas.</title>
        <authorList>
            <person name="Yao X."/>
        </authorList>
    </citation>
    <scope>NUCLEOTIDE SEQUENCE [LARGE SCALE GENOMIC DNA]</scope>
    <source>
        <strain evidence="9">cv. DH-PKW</strain>
        <tissue evidence="8">Leaves</tissue>
    </source>
</reference>
<sequence length="820" mass="92935">MVFYFESLFISRTTRKERKKRSTVMFRILFPLQGKNIGFDGDMGRGGRVVYKQAPAGRRRRRRSKASDDDDDDDDEEYVLGEEEEEESSDEPLASDGEEDEFQFAESTGGSDDDDEQEFLAPRSKPRKAPSKPKRRVKKSRVWDDDDDDDYEEEEEEEEEDDDEEEDRVVFSIRKKGERRKKAGVRSRRQKPRASDSEEEVREEEDDDGDEDFSPDEQDFEDEEASVISEFKRKGGNPKQGGTKRKPRALKRKKGKRSRPHRSDEDDDFIVKDRVAVDRKSKKPKETGRRKISTSWAIKNKSMVESDTSDFDFVTSDHDFMEDTVLLNRPEINNKHFRKTNTKRTRGKVMVSSDKSESSSDGDYMISEEELRDLGVGGVLDQPQLKRISAGMKGDKKGKEKENDELGKPLCGICLSEEQRMTVRGVLNCCTHYFCFACIMEWSKVESRCPVCKRRFGTITKSSRSDPGFGLRKAVIKVEKRDQVYQPSEEEIRRMMDPYENVVCIECHQGGDDSLMLLCDICDSPAHTYCVGLGREVPEGNWYCECCRSAGDGSSYLQNERIVTDNAANGSDFLVTPVRMEDVAVRDNTNLQRSGQPSLQDIDLNVSPRSVEDYGSTSQFFGAGAATLSGRRAIHQRIRILLSNSRPRQISAETDVLRDNMASGVMTSEVRESGESLHSSQGFSSWNRGSAAEQCHHNNRPSVQSNANLVQCATEDSSFQHVNGAKEQVHSMVKRHLKELSSGSPLDRITFKEFARRSTHTVLAACGIKHHRRMVSVPVHPPGCCSHVSDQEQVVVTQGCCLSCFSSYVKDVVQKILHAT</sequence>
<evidence type="ECO:0000313" key="9">
    <source>
        <dbReference type="Proteomes" id="UP000317650"/>
    </source>
</evidence>
<dbReference type="SUPFAM" id="SSF57903">
    <property type="entry name" value="FYVE/PHD zinc finger"/>
    <property type="match status" value="1"/>
</dbReference>
<feature type="domain" description="RING-type" evidence="7">
    <location>
        <begin position="411"/>
        <end position="453"/>
    </location>
</feature>
<dbReference type="CDD" id="cd16574">
    <property type="entry name" value="RING-HC_Topors"/>
    <property type="match status" value="1"/>
</dbReference>
<evidence type="ECO:0000313" key="8">
    <source>
        <dbReference type="EMBL" id="THU55281.1"/>
    </source>
</evidence>
<gene>
    <name evidence="8" type="ORF">C4D60_Mb11t04920</name>
</gene>
<keyword evidence="3" id="KW-0862">Zinc</keyword>
<dbReference type="PROSITE" id="PS50016">
    <property type="entry name" value="ZF_PHD_2"/>
    <property type="match status" value="1"/>
</dbReference>
<protein>
    <recommendedName>
        <fullName evidence="10">PHD-type domain-containing protein</fullName>
    </recommendedName>
</protein>
<evidence type="ECO:0008006" key="10">
    <source>
        <dbReference type="Google" id="ProtNLM"/>
    </source>
</evidence>
<evidence type="ECO:0000256" key="4">
    <source>
        <dbReference type="PROSITE-ProRule" id="PRU00175"/>
    </source>
</evidence>
<evidence type="ECO:0000256" key="3">
    <source>
        <dbReference type="ARBA" id="ARBA00022833"/>
    </source>
</evidence>
<proteinExistence type="predicted"/>
<dbReference type="InterPro" id="IPR019787">
    <property type="entry name" value="Znf_PHD-finger"/>
</dbReference>
<dbReference type="InterPro" id="IPR011011">
    <property type="entry name" value="Znf_FYVE_PHD"/>
</dbReference>
<dbReference type="PANTHER" id="PTHR47177:SF3">
    <property type="entry name" value="F18C1.6 PROTEIN"/>
    <property type="match status" value="1"/>
</dbReference>
<accession>A0A4S8J1V5</accession>
<keyword evidence="1" id="KW-0479">Metal-binding</keyword>
<feature type="compositionally biased region" description="Basic residues" evidence="5">
    <location>
        <begin position="124"/>
        <end position="140"/>
    </location>
</feature>
<dbReference type="Proteomes" id="UP000317650">
    <property type="component" value="Chromosome 11"/>
</dbReference>
<dbReference type="SMART" id="SM00249">
    <property type="entry name" value="PHD"/>
    <property type="match status" value="1"/>
</dbReference>
<dbReference type="InterPro" id="IPR013083">
    <property type="entry name" value="Znf_RING/FYVE/PHD"/>
</dbReference>
<evidence type="ECO:0000256" key="1">
    <source>
        <dbReference type="ARBA" id="ARBA00022723"/>
    </source>
</evidence>
<dbReference type="PROSITE" id="PS50089">
    <property type="entry name" value="ZF_RING_2"/>
    <property type="match status" value="1"/>
</dbReference>
<dbReference type="EMBL" id="PYDT01000007">
    <property type="protein sequence ID" value="THU55281.1"/>
    <property type="molecule type" value="Genomic_DNA"/>
</dbReference>
<evidence type="ECO:0000256" key="2">
    <source>
        <dbReference type="ARBA" id="ARBA00022771"/>
    </source>
</evidence>
<organism evidence="8 9">
    <name type="scientific">Musa balbisiana</name>
    <name type="common">Banana</name>
    <dbReference type="NCBI Taxonomy" id="52838"/>
    <lineage>
        <taxon>Eukaryota</taxon>
        <taxon>Viridiplantae</taxon>
        <taxon>Streptophyta</taxon>
        <taxon>Embryophyta</taxon>
        <taxon>Tracheophyta</taxon>
        <taxon>Spermatophyta</taxon>
        <taxon>Magnoliopsida</taxon>
        <taxon>Liliopsida</taxon>
        <taxon>Zingiberales</taxon>
        <taxon>Musaceae</taxon>
        <taxon>Musa</taxon>
    </lineage>
</organism>
<name>A0A4S8J1V5_MUSBA</name>
<feature type="region of interest" description="Disordered" evidence="5">
    <location>
        <begin position="41"/>
        <end position="292"/>
    </location>
</feature>
<dbReference type="Pfam" id="PF13639">
    <property type="entry name" value="zf-RING_2"/>
    <property type="match status" value="1"/>
</dbReference>
<dbReference type="GO" id="GO:0008270">
    <property type="term" value="F:zinc ion binding"/>
    <property type="evidence" value="ECO:0007669"/>
    <property type="project" value="UniProtKB-KW"/>
</dbReference>
<feature type="domain" description="PHD-type" evidence="6">
    <location>
        <begin position="501"/>
        <end position="550"/>
    </location>
</feature>
<evidence type="ECO:0000259" key="6">
    <source>
        <dbReference type="PROSITE" id="PS50016"/>
    </source>
</evidence>
<dbReference type="InterPro" id="IPR001965">
    <property type="entry name" value="Znf_PHD"/>
</dbReference>
<dbReference type="PROSITE" id="PS00518">
    <property type="entry name" value="ZF_RING_1"/>
    <property type="match status" value="1"/>
</dbReference>
<dbReference type="SUPFAM" id="SSF57850">
    <property type="entry name" value="RING/U-box"/>
    <property type="match status" value="1"/>
</dbReference>
<keyword evidence="2 4" id="KW-0863">Zinc-finger</keyword>
<dbReference type="InterPro" id="IPR001841">
    <property type="entry name" value="Znf_RING"/>
</dbReference>
<evidence type="ECO:0000256" key="5">
    <source>
        <dbReference type="SAM" id="MobiDB-lite"/>
    </source>
</evidence>
<feature type="compositionally biased region" description="Acidic residues" evidence="5">
    <location>
        <begin position="68"/>
        <end position="90"/>
    </location>
</feature>
<dbReference type="InterPro" id="IPR058746">
    <property type="entry name" value="Znf_RING-type_Topors"/>
</dbReference>
<feature type="compositionally biased region" description="Acidic residues" evidence="5">
    <location>
        <begin position="197"/>
        <end position="225"/>
    </location>
</feature>